<dbReference type="InParanoid" id="A0A1V9XB76"/>
<evidence type="ECO:0000313" key="1">
    <source>
        <dbReference type="EMBL" id="OQR70651.1"/>
    </source>
</evidence>
<dbReference type="EMBL" id="MNPL01016788">
    <property type="protein sequence ID" value="OQR70651.1"/>
    <property type="molecule type" value="Genomic_DNA"/>
</dbReference>
<organism evidence="1 2">
    <name type="scientific">Tropilaelaps mercedesae</name>
    <dbReference type="NCBI Taxonomy" id="418985"/>
    <lineage>
        <taxon>Eukaryota</taxon>
        <taxon>Metazoa</taxon>
        <taxon>Ecdysozoa</taxon>
        <taxon>Arthropoda</taxon>
        <taxon>Chelicerata</taxon>
        <taxon>Arachnida</taxon>
        <taxon>Acari</taxon>
        <taxon>Parasitiformes</taxon>
        <taxon>Mesostigmata</taxon>
        <taxon>Gamasina</taxon>
        <taxon>Dermanyssoidea</taxon>
        <taxon>Laelapidae</taxon>
        <taxon>Tropilaelaps</taxon>
    </lineage>
</organism>
<evidence type="ECO:0000313" key="2">
    <source>
        <dbReference type="Proteomes" id="UP000192247"/>
    </source>
</evidence>
<keyword evidence="2" id="KW-1185">Reference proteome</keyword>
<dbReference type="Proteomes" id="UP000192247">
    <property type="component" value="Unassembled WGS sequence"/>
</dbReference>
<dbReference type="AlphaFoldDB" id="A0A1V9XB76"/>
<sequence length="57" mass="6330">MLNGLRLGSSTIICSTAYDRQEVLYLCSHPELLNAAKMTSTGRTGSTRYVFYMAHTV</sequence>
<comment type="caution">
    <text evidence="1">The sequence shown here is derived from an EMBL/GenBank/DDBJ whole genome shotgun (WGS) entry which is preliminary data.</text>
</comment>
<proteinExistence type="predicted"/>
<accession>A0A1V9XB76</accession>
<reference evidence="1 2" key="1">
    <citation type="journal article" date="2017" name="Gigascience">
        <title>Draft genome of the honey bee ectoparasitic mite, Tropilaelaps mercedesae, is shaped by the parasitic life history.</title>
        <authorList>
            <person name="Dong X."/>
            <person name="Armstrong S.D."/>
            <person name="Xia D."/>
            <person name="Makepeace B.L."/>
            <person name="Darby A.C."/>
            <person name="Kadowaki T."/>
        </authorList>
    </citation>
    <scope>NUCLEOTIDE SEQUENCE [LARGE SCALE GENOMIC DNA]</scope>
    <source>
        <strain evidence="1">Wuxi-XJTLU</strain>
    </source>
</reference>
<protein>
    <submittedName>
        <fullName evidence="1">Uncharacterized protein</fullName>
    </submittedName>
</protein>
<gene>
    <name evidence="1" type="ORF">BIW11_11491</name>
</gene>
<name>A0A1V9XB76_9ACAR</name>